<proteinExistence type="predicted"/>
<feature type="region of interest" description="Disordered" evidence="1">
    <location>
        <begin position="1"/>
        <end position="24"/>
    </location>
</feature>
<keyword evidence="3" id="KW-1185">Reference proteome</keyword>
<gene>
    <name evidence="2" type="ORF">M6B38_200335</name>
</gene>
<organism evidence="2 3">
    <name type="scientific">Iris pallida</name>
    <name type="common">Sweet iris</name>
    <dbReference type="NCBI Taxonomy" id="29817"/>
    <lineage>
        <taxon>Eukaryota</taxon>
        <taxon>Viridiplantae</taxon>
        <taxon>Streptophyta</taxon>
        <taxon>Embryophyta</taxon>
        <taxon>Tracheophyta</taxon>
        <taxon>Spermatophyta</taxon>
        <taxon>Magnoliopsida</taxon>
        <taxon>Liliopsida</taxon>
        <taxon>Asparagales</taxon>
        <taxon>Iridaceae</taxon>
        <taxon>Iridoideae</taxon>
        <taxon>Irideae</taxon>
        <taxon>Iris</taxon>
    </lineage>
</organism>
<dbReference type="AlphaFoldDB" id="A0AAX6EAD3"/>
<evidence type="ECO:0000313" key="3">
    <source>
        <dbReference type="Proteomes" id="UP001140949"/>
    </source>
</evidence>
<accession>A0AAX6EAD3</accession>
<comment type="caution">
    <text evidence="2">The sequence shown here is derived from an EMBL/GenBank/DDBJ whole genome shotgun (WGS) entry which is preliminary data.</text>
</comment>
<reference evidence="2" key="2">
    <citation type="submission" date="2023-04" db="EMBL/GenBank/DDBJ databases">
        <authorList>
            <person name="Bruccoleri R.E."/>
            <person name="Oakeley E.J."/>
            <person name="Faust A.-M."/>
            <person name="Dessus-Babus S."/>
            <person name="Altorfer M."/>
            <person name="Burckhardt D."/>
            <person name="Oertli M."/>
            <person name="Naumann U."/>
            <person name="Petersen F."/>
            <person name="Wong J."/>
        </authorList>
    </citation>
    <scope>NUCLEOTIDE SEQUENCE</scope>
    <source>
        <strain evidence="2">GSM-AAB239-AS_SAM_17_03QT</strain>
        <tissue evidence="2">Leaf</tissue>
    </source>
</reference>
<reference evidence="2" key="1">
    <citation type="journal article" date="2023" name="GigaByte">
        <title>Genome assembly of the bearded iris, Iris pallida Lam.</title>
        <authorList>
            <person name="Bruccoleri R.E."/>
            <person name="Oakeley E.J."/>
            <person name="Faust A.M.E."/>
            <person name="Altorfer M."/>
            <person name="Dessus-Babus S."/>
            <person name="Burckhardt D."/>
            <person name="Oertli M."/>
            <person name="Naumann U."/>
            <person name="Petersen F."/>
            <person name="Wong J."/>
        </authorList>
    </citation>
    <scope>NUCLEOTIDE SEQUENCE</scope>
    <source>
        <strain evidence="2">GSM-AAB239-AS_SAM_17_03QT</strain>
    </source>
</reference>
<name>A0AAX6EAD3_IRIPA</name>
<evidence type="ECO:0000313" key="2">
    <source>
        <dbReference type="EMBL" id="KAJ6800998.1"/>
    </source>
</evidence>
<protein>
    <submittedName>
        <fullName evidence="2">Uncharacterized protein</fullName>
    </submittedName>
</protein>
<evidence type="ECO:0000256" key="1">
    <source>
        <dbReference type="SAM" id="MobiDB-lite"/>
    </source>
</evidence>
<dbReference type="Proteomes" id="UP001140949">
    <property type="component" value="Unassembled WGS sequence"/>
</dbReference>
<sequence>MSERNCGLPALGDGGWQKQSETMNRRIDPGPLIIIYKNEGSKHKKWNG</sequence>
<dbReference type="EMBL" id="JANAVB010038462">
    <property type="protein sequence ID" value="KAJ6800998.1"/>
    <property type="molecule type" value="Genomic_DNA"/>
</dbReference>